<dbReference type="VEuPathDB" id="AmoebaDB:EIN_404590"/>
<sequence>MVLLLFFVFGTLGVDYNINIRFSQEDEQKIIDLTQSLSSTYGVNNQIDFSKCAPHITLYLTLFKEEVIPRVVERIAKAIENLRGCNITLDTAEPSGNYYMFNAAKSDCLSTLSESIVNLVCPYYDKSYVCPSWVDGITDEEKKTTMKFNCDHYGSPNVFTTFSPHVTLFYNDDTTLINKLPKTLEPIKISSTKVSMTVSGNYGTAERGKENMYGYLYDPLIEFN</sequence>
<evidence type="ECO:0000313" key="2">
    <source>
        <dbReference type="Proteomes" id="UP000014680"/>
    </source>
</evidence>
<protein>
    <submittedName>
        <fullName evidence="1">Uncharacterized protein</fullName>
    </submittedName>
</protein>
<dbReference type="InterPro" id="IPR009097">
    <property type="entry name" value="Cyclic_Pdiesterase"/>
</dbReference>
<dbReference type="Proteomes" id="UP000014680">
    <property type="component" value="Unassembled WGS sequence"/>
</dbReference>
<dbReference type="Gene3D" id="3.90.1140.10">
    <property type="entry name" value="Cyclic phosphodiesterase"/>
    <property type="match status" value="1"/>
</dbReference>
<accession>A0A0A1U6W4</accession>
<dbReference type="KEGG" id="eiv:EIN_404590"/>
<dbReference type="OrthoDB" id="26379at2759"/>
<dbReference type="SUPFAM" id="SSF55144">
    <property type="entry name" value="LigT-like"/>
    <property type="match status" value="1"/>
</dbReference>
<name>A0A0A1U6W4_ENTIV</name>
<dbReference type="GeneID" id="14888986"/>
<dbReference type="AlphaFoldDB" id="A0A0A1U6W4"/>
<evidence type="ECO:0000313" key="1">
    <source>
        <dbReference type="EMBL" id="ELP90065.1"/>
    </source>
</evidence>
<gene>
    <name evidence="1" type="ORF">EIN_404590</name>
</gene>
<dbReference type="Pfam" id="PF13563">
    <property type="entry name" value="2_5_RNA_ligase2"/>
    <property type="match status" value="1"/>
</dbReference>
<reference evidence="1 2" key="1">
    <citation type="submission" date="2012-10" db="EMBL/GenBank/DDBJ databases">
        <authorList>
            <person name="Zafar N."/>
            <person name="Inman J."/>
            <person name="Hall N."/>
            <person name="Lorenzi H."/>
            <person name="Caler E."/>
        </authorList>
    </citation>
    <scope>NUCLEOTIDE SEQUENCE [LARGE SCALE GENOMIC DNA]</scope>
    <source>
        <strain evidence="1 2">IP1</strain>
    </source>
</reference>
<dbReference type="EMBL" id="KB206537">
    <property type="protein sequence ID" value="ELP90065.1"/>
    <property type="molecule type" value="Genomic_DNA"/>
</dbReference>
<proteinExistence type="predicted"/>
<organism evidence="1 2">
    <name type="scientific">Entamoeba invadens IP1</name>
    <dbReference type="NCBI Taxonomy" id="370355"/>
    <lineage>
        <taxon>Eukaryota</taxon>
        <taxon>Amoebozoa</taxon>
        <taxon>Evosea</taxon>
        <taxon>Archamoebae</taxon>
        <taxon>Mastigamoebida</taxon>
        <taxon>Entamoebidae</taxon>
        <taxon>Entamoeba</taxon>
    </lineage>
</organism>
<keyword evidence="2" id="KW-1185">Reference proteome</keyword>
<dbReference type="RefSeq" id="XP_004256836.1">
    <property type="nucleotide sequence ID" value="XM_004256788.1"/>
</dbReference>